<organism evidence="4 5">
    <name type="scientific">Methylobacter tundripaludum</name>
    <dbReference type="NCBI Taxonomy" id="173365"/>
    <lineage>
        <taxon>Bacteria</taxon>
        <taxon>Pseudomonadati</taxon>
        <taxon>Pseudomonadota</taxon>
        <taxon>Gammaproteobacteria</taxon>
        <taxon>Methylococcales</taxon>
        <taxon>Methylococcaceae</taxon>
        <taxon>Methylobacter</taxon>
    </lineage>
</organism>
<dbReference type="EC" id="3.1.4.58" evidence="2"/>
<evidence type="ECO:0000313" key="5">
    <source>
        <dbReference type="Proteomes" id="UP000238071"/>
    </source>
</evidence>
<comment type="function">
    <text evidence="2">Hydrolyzes RNA 2',3'-cyclic phosphodiester to an RNA 2'-phosphomonoester.</text>
</comment>
<evidence type="ECO:0000256" key="1">
    <source>
        <dbReference type="ARBA" id="ARBA00022801"/>
    </source>
</evidence>
<keyword evidence="5" id="KW-1185">Reference proteome</keyword>
<comment type="caution">
    <text evidence="4">The sequence shown here is derived from an EMBL/GenBank/DDBJ whole genome shotgun (WGS) entry which is preliminary data.</text>
</comment>
<feature type="short sequence motif" description="HXTX 2" evidence="2">
    <location>
        <begin position="124"/>
        <end position="127"/>
    </location>
</feature>
<dbReference type="GO" id="GO:0008664">
    <property type="term" value="F:RNA 2',3'-cyclic 3'-phosphodiesterase activity"/>
    <property type="evidence" value="ECO:0007669"/>
    <property type="project" value="UniProtKB-EC"/>
</dbReference>
<dbReference type="SUPFAM" id="SSF55144">
    <property type="entry name" value="LigT-like"/>
    <property type="match status" value="1"/>
</dbReference>
<keyword evidence="4" id="KW-0436">Ligase</keyword>
<reference evidence="4 5" key="1">
    <citation type="submission" date="2018-02" db="EMBL/GenBank/DDBJ databases">
        <title>Subsurface microbial communities from deep shales in Ohio and West Virginia, USA.</title>
        <authorList>
            <person name="Wrighton K."/>
        </authorList>
    </citation>
    <scope>NUCLEOTIDE SEQUENCE [LARGE SCALE GENOMIC DNA]</scope>
    <source>
        <strain evidence="4 5">OWC-G53F</strain>
    </source>
</reference>
<dbReference type="InterPro" id="IPR014051">
    <property type="entry name" value="Phosphoesterase_HXTX"/>
</dbReference>
<dbReference type="EMBL" id="PTIY01000018">
    <property type="protein sequence ID" value="PPK65997.1"/>
    <property type="molecule type" value="Genomic_DNA"/>
</dbReference>
<dbReference type="GO" id="GO:0004113">
    <property type="term" value="F:2',3'-cyclic-nucleotide 3'-phosphodiesterase activity"/>
    <property type="evidence" value="ECO:0007669"/>
    <property type="project" value="InterPro"/>
</dbReference>
<protein>
    <recommendedName>
        <fullName evidence="2">RNA 2',3'-cyclic phosphodiesterase</fullName>
        <shortName evidence="2">RNA 2',3'-CPDase</shortName>
        <ecNumber evidence="2">3.1.4.58</ecNumber>
    </recommendedName>
</protein>
<feature type="active site" description="Proton acceptor" evidence="2">
    <location>
        <position position="124"/>
    </location>
</feature>
<comment type="similarity">
    <text evidence="2">Belongs to the 2H phosphoesterase superfamily. ThpR family.</text>
</comment>
<dbReference type="InterPro" id="IPR009097">
    <property type="entry name" value="Cyclic_Pdiesterase"/>
</dbReference>
<proteinExistence type="inferred from homology"/>
<accession>A0A2S6GL89</accession>
<feature type="active site" description="Proton donor" evidence="2">
    <location>
        <position position="42"/>
    </location>
</feature>
<dbReference type="GO" id="GO:0016874">
    <property type="term" value="F:ligase activity"/>
    <property type="evidence" value="ECO:0007669"/>
    <property type="project" value="UniProtKB-KW"/>
</dbReference>
<feature type="domain" description="Phosphoesterase HXTX" evidence="3">
    <location>
        <begin position="12"/>
        <end position="87"/>
    </location>
</feature>
<keyword evidence="1 2" id="KW-0378">Hydrolase</keyword>
<evidence type="ECO:0000313" key="4">
    <source>
        <dbReference type="EMBL" id="PPK65997.1"/>
    </source>
</evidence>
<dbReference type="AlphaFoldDB" id="A0A2S6GL89"/>
<dbReference type="PANTHER" id="PTHR35561">
    <property type="entry name" value="RNA 2',3'-CYCLIC PHOSPHODIESTERASE"/>
    <property type="match status" value="1"/>
</dbReference>
<dbReference type="RefSeq" id="WP_104425103.1">
    <property type="nucleotide sequence ID" value="NZ_PTIY01000018.1"/>
</dbReference>
<dbReference type="NCBIfam" id="TIGR02258">
    <property type="entry name" value="2_5_ligase"/>
    <property type="match status" value="1"/>
</dbReference>
<gene>
    <name evidence="4" type="ORF">B0F88_11829</name>
</gene>
<dbReference type="HAMAP" id="MF_01940">
    <property type="entry name" value="RNA_CPDase"/>
    <property type="match status" value="1"/>
</dbReference>
<evidence type="ECO:0000256" key="2">
    <source>
        <dbReference type="HAMAP-Rule" id="MF_01940"/>
    </source>
</evidence>
<dbReference type="OrthoDB" id="7061261at2"/>
<dbReference type="PANTHER" id="PTHR35561:SF1">
    <property type="entry name" value="RNA 2',3'-CYCLIC PHOSPHODIESTERASE"/>
    <property type="match status" value="1"/>
</dbReference>
<feature type="domain" description="Phosphoesterase HXTX" evidence="3">
    <location>
        <begin position="92"/>
        <end position="154"/>
    </location>
</feature>
<sequence>MPDTSRLFFALWPDDETRQTLTCLKRSLPSKDFKWVQPHNLHVTLVFLGHVDPATELSIKQSVNDISAQPFALTFDSLSYWSKPRVLCLSCKQVAPEAAKLAAELDIRVRANGLPTDSRPYIPHITLARHACHLPDIKFEPIAWRAEAFCLVESCSEAGGVRYKVIQQWPFINPTANLD</sequence>
<dbReference type="Proteomes" id="UP000238071">
    <property type="component" value="Unassembled WGS sequence"/>
</dbReference>
<dbReference type="InterPro" id="IPR004175">
    <property type="entry name" value="RNA_CPDase"/>
</dbReference>
<dbReference type="Pfam" id="PF02834">
    <property type="entry name" value="LigT_PEase"/>
    <property type="match status" value="2"/>
</dbReference>
<comment type="catalytic activity">
    <reaction evidence="2">
        <text>a 3'-end 2',3'-cyclophospho-ribonucleotide-RNA + H2O = a 3'-end 2'-phospho-ribonucleotide-RNA + H(+)</text>
        <dbReference type="Rhea" id="RHEA:11828"/>
        <dbReference type="Rhea" id="RHEA-COMP:10464"/>
        <dbReference type="Rhea" id="RHEA-COMP:17353"/>
        <dbReference type="ChEBI" id="CHEBI:15377"/>
        <dbReference type="ChEBI" id="CHEBI:15378"/>
        <dbReference type="ChEBI" id="CHEBI:83064"/>
        <dbReference type="ChEBI" id="CHEBI:173113"/>
        <dbReference type="EC" id="3.1.4.58"/>
    </reaction>
</comment>
<evidence type="ECO:0000259" key="3">
    <source>
        <dbReference type="Pfam" id="PF02834"/>
    </source>
</evidence>
<name>A0A2S6GL89_9GAMM</name>
<dbReference type="Gene3D" id="3.90.1140.10">
    <property type="entry name" value="Cyclic phosphodiesterase"/>
    <property type="match status" value="1"/>
</dbReference>
<feature type="short sequence motif" description="HXTX 1" evidence="2">
    <location>
        <begin position="42"/>
        <end position="45"/>
    </location>
</feature>